<dbReference type="Gene3D" id="3.40.50.980">
    <property type="match status" value="2"/>
</dbReference>
<dbReference type="PROSITE" id="PS00455">
    <property type="entry name" value="AMP_BINDING"/>
    <property type="match status" value="1"/>
</dbReference>
<reference evidence="5 6" key="1">
    <citation type="submission" date="2022-09" db="EMBL/GenBank/DDBJ databases">
        <authorList>
            <person name="Han X.L."/>
            <person name="Wang Q."/>
            <person name="Lu T."/>
        </authorList>
    </citation>
    <scope>NUCLEOTIDE SEQUENCE [LARGE SCALE GENOMIC DNA]</scope>
    <source>
        <strain evidence="5 6">WQ 127069</strain>
    </source>
</reference>
<accession>A0ABT2UT45</accession>
<dbReference type="EMBL" id="JAOQIO010000124">
    <property type="protein sequence ID" value="MCU6797807.1"/>
    <property type="molecule type" value="Genomic_DNA"/>
</dbReference>
<gene>
    <name evidence="5" type="ORF">OB236_37365</name>
</gene>
<evidence type="ECO:0000313" key="5">
    <source>
        <dbReference type="EMBL" id="MCU6797807.1"/>
    </source>
</evidence>
<protein>
    <submittedName>
        <fullName evidence="5">Amino acid adenylation domain-containing protein</fullName>
    </submittedName>
</protein>
<keyword evidence="6" id="KW-1185">Reference proteome</keyword>
<dbReference type="PRINTS" id="PR00154">
    <property type="entry name" value="AMPBINDING"/>
</dbReference>
<dbReference type="RefSeq" id="WP_262688527.1">
    <property type="nucleotide sequence ID" value="NZ_JAOQIO010000124.1"/>
</dbReference>
<name>A0ABT2UT45_9BACL</name>
<evidence type="ECO:0000256" key="2">
    <source>
        <dbReference type="ARBA" id="ARBA00022737"/>
    </source>
</evidence>
<dbReference type="Gene3D" id="2.30.38.10">
    <property type="entry name" value="Luciferase, Domain 3"/>
    <property type="match status" value="1"/>
</dbReference>
<evidence type="ECO:0000256" key="1">
    <source>
        <dbReference type="ARBA" id="ARBA00006432"/>
    </source>
</evidence>
<dbReference type="InterPro" id="IPR020459">
    <property type="entry name" value="AMP-binding"/>
</dbReference>
<proteinExistence type="inferred from homology"/>
<dbReference type="CDD" id="cd05930">
    <property type="entry name" value="A_NRPS"/>
    <property type="match status" value="1"/>
</dbReference>
<sequence>MIFSYLHMAWGIVLLKYHDPDQLQLFIHTTHDMPVWTCKNTGFAGEPIISIDIPVCIEDTFKEWKEKLREAIAPYEAVNGVSVTFARNTEAFSVSELEVPWKSELEIIMDIDRQQNWHLHSEISADRFKGHLMKVYEALLRDEETPIKDIDMVVPEERLQLLYAFNQTRTDYAKDQTIHSRFGMQAAAYPEQIAVVCNKESISYAELDGKSTQLAIKLRSRGAGRGSIVAITADRTLEMIIGLLAILKSGAAYLPIDVRSPEALTRMILADSGTCIAVTQSLSDSIGVELLNPYDPMSYEIENSNGTNLLAKGRASDLAYVIYTSGTTGTPKGVMVGHQGVVNFCCWLGTKYHITSNTRTLQSANLTFDASVESIFGPLLNGGTVILIRSELLLHKAAFRNFIDKHQVHILPLVPTLLPLIADDDQLESVRVVITGGDILERELKDRIIQRGYKLYNHYGPTEATVDALASDVEEDRVTLGRPIANTRIYVLNRWLQLCPVGVWGEICIAGDGLAAGYLNREELTQERFIVNPYESGQLLYRTGDMGRWLEDGRVDYGGRIDDQLKINGILVHPETIRKHLMTHSSIHDACVLGIGNSGSNRKLLAYYTTTEPVTTTQLREHLLQYIFPGILPSKFIEIAQFPVNLSGKINKQALVEMIGK</sequence>
<dbReference type="PANTHER" id="PTHR45527">
    <property type="entry name" value="NONRIBOSOMAL PEPTIDE SYNTHETASE"/>
    <property type="match status" value="1"/>
</dbReference>
<keyword evidence="2" id="KW-0677">Repeat</keyword>
<dbReference type="InterPro" id="IPR045851">
    <property type="entry name" value="AMP-bd_C_sf"/>
</dbReference>
<dbReference type="InterPro" id="IPR000873">
    <property type="entry name" value="AMP-dep_synth/lig_dom"/>
</dbReference>
<dbReference type="InterPro" id="IPR020845">
    <property type="entry name" value="AMP-binding_CS"/>
</dbReference>
<comment type="caution">
    <text evidence="5">The sequence shown here is derived from an EMBL/GenBank/DDBJ whole genome shotgun (WGS) entry which is preliminary data.</text>
</comment>
<dbReference type="PANTHER" id="PTHR45527:SF1">
    <property type="entry name" value="FATTY ACID SYNTHASE"/>
    <property type="match status" value="1"/>
</dbReference>
<evidence type="ECO:0000313" key="6">
    <source>
        <dbReference type="Proteomes" id="UP001652445"/>
    </source>
</evidence>
<dbReference type="Gene3D" id="3.30.300.30">
    <property type="match status" value="1"/>
</dbReference>
<organism evidence="5 6">
    <name type="scientific">Paenibacillus baimaensis</name>
    <dbReference type="NCBI Taxonomy" id="2982185"/>
    <lineage>
        <taxon>Bacteria</taxon>
        <taxon>Bacillati</taxon>
        <taxon>Bacillota</taxon>
        <taxon>Bacilli</taxon>
        <taxon>Bacillales</taxon>
        <taxon>Paenibacillaceae</taxon>
        <taxon>Paenibacillus</taxon>
    </lineage>
</organism>
<feature type="domain" description="AMP-dependent synthetase/ligase" evidence="4">
    <location>
        <begin position="185"/>
        <end position="519"/>
    </location>
</feature>
<dbReference type="Proteomes" id="UP001652445">
    <property type="component" value="Unassembled WGS sequence"/>
</dbReference>
<comment type="similarity">
    <text evidence="1">Belongs to the ATP-dependent AMP-binding enzyme family.</text>
</comment>
<dbReference type="Pfam" id="PF00501">
    <property type="entry name" value="AMP-binding"/>
    <property type="match status" value="1"/>
</dbReference>
<evidence type="ECO:0000259" key="4">
    <source>
        <dbReference type="Pfam" id="PF00501"/>
    </source>
</evidence>
<dbReference type="SUPFAM" id="SSF56801">
    <property type="entry name" value="Acetyl-CoA synthetase-like"/>
    <property type="match status" value="1"/>
</dbReference>
<keyword evidence="3" id="KW-0045">Antibiotic biosynthesis</keyword>
<evidence type="ECO:0000256" key="3">
    <source>
        <dbReference type="ARBA" id="ARBA00023194"/>
    </source>
</evidence>
<dbReference type="NCBIfam" id="TIGR01733">
    <property type="entry name" value="AA-adenyl-dom"/>
    <property type="match status" value="1"/>
</dbReference>
<dbReference type="InterPro" id="IPR010071">
    <property type="entry name" value="AA_adenyl_dom"/>
</dbReference>